<dbReference type="Proteomes" id="UP001596977">
    <property type="component" value="Unassembled WGS sequence"/>
</dbReference>
<keyword evidence="3" id="KW-1185">Reference proteome</keyword>
<comment type="caution">
    <text evidence="2">The sequence shown here is derived from an EMBL/GenBank/DDBJ whole genome shotgun (WGS) entry which is preliminary data.</text>
</comment>
<evidence type="ECO:0000313" key="2">
    <source>
        <dbReference type="EMBL" id="MFD0946834.1"/>
    </source>
</evidence>
<reference evidence="3" key="1">
    <citation type="journal article" date="2019" name="Int. J. Syst. Evol. Microbiol.">
        <title>The Global Catalogue of Microorganisms (GCM) 10K type strain sequencing project: providing services to taxonomists for standard genome sequencing and annotation.</title>
        <authorList>
            <consortium name="The Broad Institute Genomics Platform"/>
            <consortium name="The Broad Institute Genome Sequencing Center for Infectious Disease"/>
            <person name="Wu L."/>
            <person name="Ma J."/>
        </authorList>
    </citation>
    <scope>NUCLEOTIDE SEQUENCE [LARGE SCALE GENOMIC DNA]</scope>
    <source>
        <strain evidence="3">CCUG 62982</strain>
    </source>
</reference>
<dbReference type="EMBL" id="JBHTJG010000004">
    <property type="protein sequence ID" value="MFD0946834.1"/>
    <property type="molecule type" value="Genomic_DNA"/>
</dbReference>
<proteinExistence type="predicted"/>
<gene>
    <name evidence="2" type="ORF">ACFQ1E_10835</name>
</gene>
<keyword evidence="1" id="KW-0732">Signal</keyword>
<evidence type="ECO:0000256" key="1">
    <source>
        <dbReference type="SAM" id="SignalP"/>
    </source>
</evidence>
<evidence type="ECO:0000313" key="3">
    <source>
        <dbReference type="Proteomes" id="UP001596977"/>
    </source>
</evidence>
<sequence length="153" mass="16519">MKRKTALTASALAALLAVPAAAPASPGGWGVTTQQMVIHVPRMTVTRTTIVTRSFPRRPPPMVFTERKADDCVKLDKIVGFAVSPGDTIELMLSDGKRLRARLGSNCPALGFYSGFYVRPHKDGKMCAKRDSIRSRSGGTCSIDSFRALVPAR</sequence>
<protein>
    <submittedName>
        <fullName evidence="2">Uncharacterized protein</fullName>
    </submittedName>
</protein>
<organism evidence="2 3">
    <name type="scientific">Sphingomonas canadensis</name>
    <dbReference type="NCBI Taxonomy" id="1219257"/>
    <lineage>
        <taxon>Bacteria</taxon>
        <taxon>Pseudomonadati</taxon>
        <taxon>Pseudomonadota</taxon>
        <taxon>Alphaproteobacteria</taxon>
        <taxon>Sphingomonadales</taxon>
        <taxon>Sphingomonadaceae</taxon>
        <taxon>Sphingomonas</taxon>
    </lineage>
</organism>
<dbReference type="RefSeq" id="WP_264944053.1">
    <property type="nucleotide sequence ID" value="NZ_JAPDRA010000004.1"/>
</dbReference>
<feature type="signal peptide" evidence="1">
    <location>
        <begin position="1"/>
        <end position="24"/>
    </location>
</feature>
<feature type="chain" id="PRO_5046125679" evidence="1">
    <location>
        <begin position="25"/>
        <end position="153"/>
    </location>
</feature>
<name>A0ABW3H6A6_9SPHN</name>
<accession>A0ABW3H6A6</accession>